<reference evidence="3" key="1">
    <citation type="submission" date="2014-03" db="EMBL/GenBank/DDBJ databases">
        <title>The sialotranscriptome of Amblyomma triste, Amblyomma parvum and Amblyomma cajennense ticks, uncovered by 454-based RNA-seq.</title>
        <authorList>
            <person name="Garcia G.R."/>
            <person name="Gardinassi L.G."/>
            <person name="Ribeiro J.M."/>
            <person name="Anatrielo E."/>
            <person name="Ferreira B.R."/>
            <person name="Moreira H.N."/>
            <person name="Mafra C."/>
            <person name="Olegario M.M."/>
            <person name="Szabo P.J."/>
            <person name="Miranda-Santos I.K."/>
            <person name="Maruyama S.R."/>
        </authorList>
    </citation>
    <scope>NUCLEOTIDE SEQUENCE</scope>
    <source>
        <strain evidence="3">Araguapaz</strain>
        <tissue evidence="3">Salivary glands</tissue>
    </source>
</reference>
<feature type="signal peptide" evidence="1">
    <location>
        <begin position="1"/>
        <end position="22"/>
    </location>
</feature>
<name>A0A023FU20_AMBPA</name>
<proteinExistence type="evidence at transcript level"/>
<dbReference type="GO" id="GO:0006072">
    <property type="term" value="P:glycerol-3-phosphate metabolic process"/>
    <property type="evidence" value="ECO:0007669"/>
    <property type="project" value="TreeGrafter"/>
</dbReference>
<dbReference type="SUPFAM" id="SSF69593">
    <property type="entry name" value="Glycerol-3-phosphate (1)-acyltransferase"/>
    <property type="match status" value="1"/>
</dbReference>
<feature type="chain" id="PRO_5001520231" evidence="1">
    <location>
        <begin position="23"/>
        <end position="99"/>
    </location>
</feature>
<dbReference type="PANTHER" id="PTHR12563">
    <property type="entry name" value="GLYCEROL-3-PHOSPHATE ACYLTRANSFERASE"/>
    <property type="match status" value="1"/>
</dbReference>
<dbReference type="PANTHER" id="PTHR12563:SF23">
    <property type="entry name" value="BCDNA.GH07066"/>
    <property type="match status" value="1"/>
</dbReference>
<evidence type="ECO:0000259" key="2">
    <source>
        <dbReference type="Pfam" id="PF01553"/>
    </source>
</evidence>
<keyword evidence="1" id="KW-0732">Signal</keyword>
<evidence type="ECO:0000256" key="1">
    <source>
        <dbReference type="SAM" id="SignalP"/>
    </source>
</evidence>
<dbReference type="InterPro" id="IPR022284">
    <property type="entry name" value="GPAT/DHAPAT"/>
</dbReference>
<organism evidence="3">
    <name type="scientific">Amblyomma parvum</name>
    <name type="common">South American tick</name>
    <dbReference type="NCBI Taxonomy" id="251391"/>
    <lineage>
        <taxon>Eukaryota</taxon>
        <taxon>Metazoa</taxon>
        <taxon>Ecdysozoa</taxon>
        <taxon>Arthropoda</taxon>
        <taxon>Chelicerata</taxon>
        <taxon>Arachnida</taxon>
        <taxon>Acari</taxon>
        <taxon>Parasitiformes</taxon>
        <taxon>Ixodida</taxon>
        <taxon>Ixodoidea</taxon>
        <taxon>Ixodidae</taxon>
        <taxon>Amblyomminae</taxon>
        <taxon>Amblyomma</taxon>
    </lineage>
</organism>
<sequence length="99" mass="11384">MRASISTVLLRVAVWFMHRIMSRMLTGVYVPKGQIEMLKRAVEQNVPMVYLPLHRSHLDYILVTYLLYLNGMRVPLVAAGDNLLIPLFGTLLRGWEDSL</sequence>
<protein>
    <submittedName>
        <fullName evidence="3">Putative mitochondrial glycerol-3-phosphate acyltransferase gpat</fullName>
    </submittedName>
</protein>
<dbReference type="GO" id="GO:0004366">
    <property type="term" value="F:glycerol-3-phosphate O-acyltransferase activity"/>
    <property type="evidence" value="ECO:0007669"/>
    <property type="project" value="TreeGrafter"/>
</dbReference>
<dbReference type="GO" id="GO:0019432">
    <property type="term" value="P:triglyceride biosynthetic process"/>
    <property type="evidence" value="ECO:0007669"/>
    <property type="project" value="TreeGrafter"/>
</dbReference>
<dbReference type="GO" id="GO:0031966">
    <property type="term" value="C:mitochondrial membrane"/>
    <property type="evidence" value="ECO:0007669"/>
    <property type="project" value="TreeGrafter"/>
</dbReference>
<feature type="domain" description="Phospholipid/glycerol acyltransferase" evidence="2">
    <location>
        <begin position="40"/>
        <end position="93"/>
    </location>
</feature>
<accession>A0A023FU20</accession>
<dbReference type="EMBL" id="GBBL01002391">
    <property type="protein sequence ID" value="JAC24929.1"/>
    <property type="molecule type" value="mRNA"/>
</dbReference>
<dbReference type="Pfam" id="PF01553">
    <property type="entry name" value="Acyltransferase"/>
    <property type="match status" value="1"/>
</dbReference>
<dbReference type="InterPro" id="IPR002123">
    <property type="entry name" value="Plipid/glycerol_acylTrfase"/>
</dbReference>
<dbReference type="AlphaFoldDB" id="A0A023FU20"/>
<dbReference type="GO" id="GO:0006631">
    <property type="term" value="P:fatty acid metabolic process"/>
    <property type="evidence" value="ECO:0007669"/>
    <property type="project" value="TreeGrafter"/>
</dbReference>
<dbReference type="GO" id="GO:0008654">
    <property type="term" value="P:phospholipid biosynthetic process"/>
    <property type="evidence" value="ECO:0007669"/>
    <property type="project" value="TreeGrafter"/>
</dbReference>
<keyword evidence="3" id="KW-0808">Transferase</keyword>
<keyword evidence="3" id="KW-0012">Acyltransferase</keyword>
<evidence type="ECO:0000313" key="3">
    <source>
        <dbReference type="EMBL" id="JAC24929.1"/>
    </source>
</evidence>